<dbReference type="AlphaFoldDB" id="A0A7C9P489"/>
<evidence type="ECO:0000256" key="1">
    <source>
        <dbReference type="SAM" id="Phobius"/>
    </source>
</evidence>
<reference evidence="2 3" key="1">
    <citation type="submission" date="2019-09" db="EMBL/GenBank/DDBJ databases">
        <title>H2 Metabolism Revealed by Metagenomic Analysis in Subglacial Sediment of East Antarctica.</title>
        <authorList>
            <person name="Yang Z."/>
            <person name="Zhang Y."/>
            <person name="Lv Y."/>
            <person name="Yan W."/>
            <person name="Xiao X."/>
            <person name="Sun B."/>
            <person name="Ma H."/>
        </authorList>
    </citation>
    <scope>NUCLEOTIDE SEQUENCE [LARGE SCALE GENOMIC DNA]</scope>
    <source>
        <strain evidence="2">Bin2_2</strain>
    </source>
</reference>
<name>A0A7C9P489_9PROT</name>
<gene>
    <name evidence="2" type="ORF">GZ085_00460</name>
</gene>
<evidence type="ECO:0000313" key="2">
    <source>
        <dbReference type="EMBL" id="NDP46863.1"/>
    </source>
</evidence>
<evidence type="ECO:0008006" key="4">
    <source>
        <dbReference type="Google" id="ProtNLM"/>
    </source>
</evidence>
<dbReference type="Proteomes" id="UP000483432">
    <property type="component" value="Unassembled WGS sequence"/>
</dbReference>
<sequence>MKSKFLRNVIVTFVVLTLLVMGWTWLTLHWTFSEGERVGYVQKLSKKGWLCKTWEGELALVTMPGAIPEKFSFTIPDDATARRVNALAGERVVLNYQQHKFIPTSCFGDTEYFVVNVSKVREANAPTVPLPNSPQLTR</sequence>
<evidence type="ECO:0000313" key="3">
    <source>
        <dbReference type="Proteomes" id="UP000483432"/>
    </source>
</evidence>
<dbReference type="EMBL" id="JAAFGW010000003">
    <property type="protein sequence ID" value="NDP46863.1"/>
    <property type="molecule type" value="Genomic_DNA"/>
</dbReference>
<comment type="caution">
    <text evidence="2">The sequence shown here is derived from an EMBL/GenBank/DDBJ whole genome shotgun (WGS) entry which is preliminary data.</text>
</comment>
<accession>A0A7C9P489</accession>
<proteinExistence type="predicted"/>
<keyword evidence="1" id="KW-1133">Transmembrane helix</keyword>
<protein>
    <recommendedName>
        <fullName evidence="4">6-phosphogluconate dehydrogenase</fullName>
    </recommendedName>
</protein>
<feature type="transmembrane region" description="Helical" evidence="1">
    <location>
        <begin position="5"/>
        <end position="26"/>
    </location>
</feature>
<keyword evidence="1" id="KW-0812">Transmembrane</keyword>
<organism evidence="2 3">
    <name type="scientific">Sulfuriferula multivorans</name>
    <dbReference type="NCBI Taxonomy" id="1559896"/>
    <lineage>
        <taxon>Bacteria</taxon>
        <taxon>Pseudomonadati</taxon>
        <taxon>Pseudomonadota</taxon>
        <taxon>Betaproteobacteria</taxon>
        <taxon>Nitrosomonadales</taxon>
        <taxon>Sulfuricellaceae</taxon>
        <taxon>Sulfuriferula</taxon>
    </lineage>
</organism>
<keyword evidence="1" id="KW-0472">Membrane</keyword>